<name>A0A1H6CH25_9SPHI</name>
<evidence type="ECO:0000259" key="6">
    <source>
        <dbReference type="PROSITE" id="PS51352"/>
    </source>
</evidence>
<dbReference type="PROSITE" id="PS51352">
    <property type="entry name" value="THIOREDOXIN_2"/>
    <property type="match status" value="1"/>
</dbReference>
<evidence type="ECO:0000256" key="5">
    <source>
        <dbReference type="SAM" id="SignalP"/>
    </source>
</evidence>
<dbReference type="InterPro" id="IPR013766">
    <property type="entry name" value="Thioredoxin_domain"/>
</dbReference>
<accession>A0A1H6CH25</accession>
<dbReference type="InterPro" id="IPR013740">
    <property type="entry name" value="Redoxin"/>
</dbReference>
<dbReference type="PROSITE" id="PS51257">
    <property type="entry name" value="PROKAR_LIPOPROTEIN"/>
    <property type="match status" value="1"/>
</dbReference>
<evidence type="ECO:0000313" key="7">
    <source>
        <dbReference type="EMBL" id="SEG71666.1"/>
    </source>
</evidence>
<dbReference type="InterPro" id="IPR025380">
    <property type="entry name" value="DUF4369"/>
</dbReference>
<sequence length="368" mass="41538">MKKFAIPFGICSLIGLGFSSCSNADSIQVGGVIHNPGNVKVVSFYEGETKLDSTFIADGNRFKFERPATQERLLTIAVGKNRYPVILEPGKEVEFNVDLQQPETYEVKNSELSTKLQSFAPKKARIDFVRDSLQQQFTKATTDMDANGIQNLRSQMLMEFAPFFKHYVKEAVDFSNANADLSGFYIMSTLDPEMAEPELIAYADKIKDEFPNNRFVTEFKTEVDKLRKLAVGQKAPEITAYTPDNKTVKLSDFKGKVVLVDFWASWCMPCREENPNIVRLYNANKDKNFTVLGVSLDNNPGSWMRAIQDDKLTWTNISDLQAWSSPLIIDYSIKGIPASYLLDENGVILAKNLRGKQLEDFLTKTLKN</sequence>
<evidence type="ECO:0000256" key="4">
    <source>
        <dbReference type="ARBA" id="ARBA00023284"/>
    </source>
</evidence>
<feature type="domain" description="Thioredoxin" evidence="6">
    <location>
        <begin position="229"/>
        <end position="368"/>
    </location>
</feature>
<dbReference type="Gene3D" id="3.40.30.10">
    <property type="entry name" value="Glutaredoxin"/>
    <property type="match status" value="1"/>
</dbReference>
<comment type="subcellular location">
    <subcellularLocation>
        <location evidence="1">Cell envelope</location>
    </subcellularLocation>
</comment>
<keyword evidence="8" id="KW-1185">Reference proteome</keyword>
<feature type="signal peptide" evidence="5">
    <location>
        <begin position="1"/>
        <end position="24"/>
    </location>
</feature>
<dbReference type="CDD" id="cd02966">
    <property type="entry name" value="TlpA_like_family"/>
    <property type="match status" value="1"/>
</dbReference>
<dbReference type="Pfam" id="PF14289">
    <property type="entry name" value="DUF4369"/>
    <property type="match status" value="1"/>
</dbReference>
<feature type="chain" id="PRO_5009294842" evidence="5">
    <location>
        <begin position="25"/>
        <end position="368"/>
    </location>
</feature>
<dbReference type="GO" id="GO:0016491">
    <property type="term" value="F:oxidoreductase activity"/>
    <property type="evidence" value="ECO:0007669"/>
    <property type="project" value="InterPro"/>
</dbReference>
<keyword evidence="5" id="KW-0732">Signal</keyword>
<dbReference type="Proteomes" id="UP000236731">
    <property type="component" value="Unassembled WGS sequence"/>
</dbReference>
<keyword evidence="4" id="KW-0676">Redox-active center</keyword>
<reference evidence="8" key="1">
    <citation type="submission" date="2016-10" db="EMBL/GenBank/DDBJ databases">
        <authorList>
            <person name="Varghese N."/>
            <person name="Submissions S."/>
        </authorList>
    </citation>
    <scope>NUCLEOTIDE SEQUENCE [LARGE SCALE GENOMIC DNA]</scope>
    <source>
        <strain evidence="8">DSM 22361</strain>
    </source>
</reference>
<dbReference type="SUPFAM" id="SSF52833">
    <property type="entry name" value="Thioredoxin-like"/>
    <property type="match status" value="1"/>
</dbReference>
<dbReference type="InterPro" id="IPR036249">
    <property type="entry name" value="Thioredoxin-like_sf"/>
</dbReference>
<dbReference type="GO" id="GO:0017004">
    <property type="term" value="P:cytochrome complex assembly"/>
    <property type="evidence" value="ECO:0007669"/>
    <property type="project" value="UniProtKB-KW"/>
</dbReference>
<evidence type="ECO:0000256" key="2">
    <source>
        <dbReference type="ARBA" id="ARBA00022748"/>
    </source>
</evidence>
<dbReference type="InterPro" id="IPR050553">
    <property type="entry name" value="Thioredoxin_ResA/DsbE_sf"/>
</dbReference>
<dbReference type="RefSeq" id="WP_103907743.1">
    <property type="nucleotide sequence ID" value="NZ_CP049246.1"/>
</dbReference>
<keyword evidence="3" id="KW-1015">Disulfide bond</keyword>
<dbReference type="EMBL" id="FNUT01000015">
    <property type="protein sequence ID" value="SEG71666.1"/>
    <property type="molecule type" value="Genomic_DNA"/>
</dbReference>
<dbReference type="OrthoDB" id="750178at2"/>
<keyword evidence="2" id="KW-0201">Cytochrome c-type biogenesis</keyword>
<organism evidence="7 8">
    <name type="scientific">Sphingobacterium lactis</name>
    <dbReference type="NCBI Taxonomy" id="797291"/>
    <lineage>
        <taxon>Bacteria</taxon>
        <taxon>Pseudomonadati</taxon>
        <taxon>Bacteroidota</taxon>
        <taxon>Sphingobacteriia</taxon>
        <taxon>Sphingobacteriales</taxon>
        <taxon>Sphingobacteriaceae</taxon>
        <taxon>Sphingobacterium</taxon>
    </lineage>
</organism>
<dbReference type="Pfam" id="PF08534">
    <property type="entry name" value="Redoxin"/>
    <property type="match status" value="1"/>
</dbReference>
<evidence type="ECO:0000313" key="8">
    <source>
        <dbReference type="Proteomes" id="UP000236731"/>
    </source>
</evidence>
<proteinExistence type="predicted"/>
<gene>
    <name evidence="7" type="ORF">SAMN05421877_11538</name>
</gene>
<dbReference type="PANTHER" id="PTHR42852:SF6">
    <property type="entry name" value="THIOL:DISULFIDE INTERCHANGE PROTEIN DSBE"/>
    <property type="match status" value="1"/>
</dbReference>
<protein>
    <submittedName>
        <fullName evidence="7">Peroxiredoxin</fullName>
    </submittedName>
</protein>
<dbReference type="AlphaFoldDB" id="A0A1H6CH25"/>
<evidence type="ECO:0000256" key="3">
    <source>
        <dbReference type="ARBA" id="ARBA00023157"/>
    </source>
</evidence>
<evidence type="ECO:0000256" key="1">
    <source>
        <dbReference type="ARBA" id="ARBA00004196"/>
    </source>
</evidence>
<dbReference type="PANTHER" id="PTHR42852">
    <property type="entry name" value="THIOL:DISULFIDE INTERCHANGE PROTEIN DSBE"/>
    <property type="match status" value="1"/>
</dbReference>
<dbReference type="GO" id="GO:0030313">
    <property type="term" value="C:cell envelope"/>
    <property type="evidence" value="ECO:0007669"/>
    <property type="project" value="UniProtKB-SubCell"/>
</dbReference>